<proteinExistence type="predicted"/>
<keyword evidence="3" id="KW-1185">Reference proteome</keyword>
<evidence type="ECO:0000256" key="1">
    <source>
        <dbReference type="SAM" id="MobiDB-lite"/>
    </source>
</evidence>
<evidence type="ECO:0000313" key="2">
    <source>
        <dbReference type="EMBL" id="KAJ3487602.1"/>
    </source>
</evidence>
<dbReference type="InterPro" id="IPR036047">
    <property type="entry name" value="F-box-like_dom_sf"/>
</dbReference>
<feature type="compositionally biased region" description="Polar residues" evidence="1">
    <location>
        <begin position="16"/>
        <end position="44"/>
    </location>
</feature>
<reference evidence="2" key="1">
    <citation type="submission" date="2022-07" db="EMBL/GenBank/DDBJ databases">
        <title>Genome Sequence of Physisporinus lineatus.</title>
        <authorList>
            <person name="Buettner E."/>
        </authorList>
    </citation>
    <scope>NUCLEOTIDE SEQUENCE</scope>
    <source>
        <strain evidence="2">VT162</strain>
    </source>
</reference>
<sequence length="452" mass="50917">MVLSHSTDIIDDEICPTSTSNSGPYTSSAPSSNSRADANTSSCTSNSLDPVLSGMGLPIEIWLYVIDFLARDVVSLLACALTCRLFRYPAQSLIDRLRERTIDANGYDDLNNLAEEILHSPKHRAGTVIRSLTVSGKRNDSNPVVLSVIPIRLSRMLFSLHKLTFENFAVSTQPHPSRWSLYGRVFPNVTNLELGFIKFPTFKDFVVFVTSFRALATLRLAYPDLGRADFCPGILQNFNKQKFSVQDLTLQDRCDSSFLAIFVQWLIWRDAEVRALSIAQCVPSKPGQQLLRHFRESIQDLKIHYMATPGSVFEAYGMYKTGERQLYQPSNIVADSYLAEPFRIDYPALTSIAVYAINERDIPGFTSILPYIVPSLQTLSLWVSPRSKDFDDFAWQCLDAIISSWFMVKHTHYKTKLALRYMTWPGDKGRLVKTLFPLATSLGEGSWCSATN</sequence>
<organism evidence="2 3">
    <name type="scientific">Meripilus lineatus</name>
    <dbReference type="NCBI Taxonomy" id="2056292"/>
    <lineage>
        <taxon>Eukaryota</taxon>
        <taxon>Fungi</taxon>
        <taxon>Dikarya</taxon>
        <taxon>Basidiomycota</taxon>
        <taxon>Agaricomycotina</taxon>
        <taxon>Agaricomycetes</taxon>
        <taxon>Polyporales</taxon>
        <taxon>Meripilaceae</taxon>
        <taxon>Meripilus</taxon>
    </lineage>
</organism>
<dbReference type="EMBL" id="JANAWD010000087">
    <property type="protein sequence ID" value="KAJ3487602.1"/>
    <property type="molecule type" value="Genomic_DNA"/>
</dbReference>
<name>A0AAD5V6W5_9APHY</name>
<protein>
    <recommendedName>
        <fullName evidence="4">F-box domain-containing protein</fullName>
    </recommendedName>
</protein>
<dbReference type="SUPFAM" id="SSF81383">
    <property type="entry name" value="F-box domain"/>
    <property type="match status" value="1"/>
</dbReference>
<comment type="caution">
    <text evidence="2">The sequence shown here is derived from an EMBL/GenBank/DDBJ whole genome shotgun (WGS) entry which is preliminary data.</text>
</comment>
<dbReference type="Proteomes" id="UP001212997">
    <property type="component" value="Unassembled WGS sequence"/>
</dbReference>
<feature type="region of interest" description="Disordered" evidence="1">
    <location>
        <begin position="13"/>
        <end position="44"/>
    </location>
</feature>
<evidence type="ECO:0000313" key="3">
    <source>
        <dbReference type="Proteomes" id="UP001212997"/>
    </source>
</evidence>
<gene>
    <name evidence="2" type="ORF">NLI96_g3433</name>
</gene>
<dbReference type="CDD" id="cd09917">
    <property type="entry name" value="F-box_SF"/>
    <property type="match status" value="1"/>
</dbReference>
<evidence type="ECO:0008006" key="4">
    <source>
        <dbReference type="Google" id="ProtNLM"/>
    </source>
</evidence>
<accession>A0AAD5V6W5</accession>
<dbReference type="AlphaFoldDB" id="A0AAD5V6W5"/>